<dbReference type="RefSeq" id="WP_386050895.1">
    <property type="nucleotide sequence ID" value="NZ_JBHTKH010000001.1"/>
</dbReference>
<accession>A0ABW3MT75</accession>
<comment type="caution">
    <text evidence="2">The sequence shown here is derived from an EMBL/GenBank/DDBJ whole genome shotgun (WGS) entry which is preliminary data.</text>
</comment>
<dbReference type="Proteomes" id="UP001597046">
    <property type="component" value="Unassembled WGS sequence"/>
</dbReference>
<reference evidence="3" key="1">
    <citation type="journal article" date="2019" name="Int. J. Syst. Evol. Microbiol.">
        <title>The Global Catalogue of Microorganisms (GCM) 10K type strain sequencing project: providing services to taxonomists for standard genome sequencing and annotation.</title>
        <authorList>
            <consortium name="The Broad Institute Genomics Platform"/>
            <consortium name="The Broad Institute Genome Sequencing Center for Infectious Disease"/>
            <person name="Wu L."/>
            <person name="Ma J."/>
        </authorList>
    </citation>
    <scope>NUCLEOTIDE SEQUENCE [LARGE SCALE GENOMIC DNA]</scope>
    <source>
        <strain evidence="3">CCUG 57508</strain>
    </source>
</reference>
<dbReference type="InterPro" id="IPR050490">
    <property type="entry name" value="Bact_solute-bd_prot1"/>
</dbReference>
<organism evidence="2 3">
    <name type="scientific">Terrabacter terrigena</name>
    <dbReference type="NCBI Taxonomy" id="574718"/>
    <lineage>
        <taxon>Bacteria</taxon>
        <taxon>Bacillati</taxon>
        <taxon>Actinomycetota</taxon>
        <taxon>Actinomycetes</taxon>
        <taxon>Micrococcales</taxon>
        <taxon>Intrasporangiaceae</taxon>
        <taxon>Terrabacter</taxon>
    </lineage>
</organism>
<dbReference type="SUPFAM" id="SSF53850">
    <property type="entry name" value="Periplasmic binding protein-like II"/>
    <property type="match status" value="1"/>
</dbReference>
<feature type="signal peptide" evidence="1">
    <location>
        <begin position="1"/>
        <end position="27"/>
    </location>
</feature>
<dbReference type="InterPro" id="IPR006059">
    <property type="entry name" value="SBP"/>
</dbReference>
<evidence type="ECO:0000313" key="3">
    <source>
        <dbReference type="Proteomes" id="UP001597046"/>
    </source>
</evidence>
<protein>
    <submittedName>
        <fullName evidence="2">ABC transporter substrate-binding protein</fullName>
    </submittedName>
</protein>
<dbReference type="Gene3D" id="3.40.190.10">
    <property type="entry name" value="Periplasmic binding protein-like II"/>
    <property type="match status" value="2"/>
</dbReference>
<name>A0ABW3MT75_9MICO</name>
<dbReference type="PROSITE" id="PS51257">
    <property type="entry name" value="PROKAR_LIPOPROTEIN"/>
    <property type="match status" value="1"/>
</dbReference>
<evidence type="ECO:0000256" key="1">
    <source>
        <dbReference type="SAM" id="SignalP"/>
    </source>
</evidence>
<keyword evidence="1" id="KW-0732">Signal</keyword>
<keyword evidence="3" id="KW-1185">Reference proteome</keyword>
<dbReference type="EMBL" id="JBHTKH010000001">
    <property type="protein sequence ID" value="MFD1053442.1"/>
    <property type="molecule type" value="Genomic_DNA"/>
</dbReference>
<gene>
    <name evidence="2" type="ORF">ACFQ2V_03915</name>
</gene>
<evidence type="ECO:0000313" key="2">
    <source>
        <dbReference type="EMBL" id="MFD1053442.1"/>
    </source>
</evidence>
<dbReference type="PANTHER" id="PTHR43649:SF14">
    <property type="entry name" value="BLR3389 PROTEIN"/>
    <property type="match status" value="1"/>
</dbReference>
<feature type="chain" id="PRO_5045221765" evidence="1">
    <location>
        <begin position="28"/>
        <end position="445"/>
    </location>
</feature>
<dbReference type="Pfam" id="PF01547">
    <property type="entry name" value="SBP_bac_1"/>
    <property type="match status" value="1"/>
</dbReference>
<proteinExistence type="predicted"/>
<sequence>MRNSIKALTVAAAGLALATAGCGGGSAGNPTNVNPTGAIKPHPISWLLSRPANGSVITTMKKLADEYAASHPGFSLNLITTPDRPSYIQKYETLAAANKLPELFDTDATPFAQKLAKQGKLLDADKLLKDIGLYDSFRPNALNYQRFDDGSLYMVPLQFELEFLWYNKALFDKAGVSAPTSLDDLPAMCTKLRAAGVTPIALNGQDQWPLERYVSYQPFRVAGPDYVKKLKAGGAKFSDAPGTKAAQWLAALGSSKCFPEGFASQGYADAQNLFTSGKAAMYNIGTWELGSLATDKLDPAVKGKIDFMRIPAGNGSATAENEYVATSGIGMAVSSKGFDPLVKDFLKFALTKYPAAYAASGALSPTKDATTTVPAGATPLYKKALDEASDLGSAICFPWDTQLDPTTNTRLQQEQTLLVQGDITPDAFIKTMDDTLTKNAPKFFG</sequence>
<dbReference type="PANTHER" id="PTHR43649">
    <property type="entry name" value="ARABINOSE-BINDING PROTEIN-RELATED"/>
    <property type="match status" value="1"/>
</dbReference>